<dbReference type="InterPro" id="IPR038765">
    <property type="entry name" value="Papain-like_cys_pep_sf"/>
</dbReference>
<organism evidence="2 3">
    <name type="scientific">Kitasatospora gansuensis</name>
    <dbReference type="NCBI Taxonomy" id="258050"/>
    <lineage>
        <taxon>Bacteria</taxon>
        <taxon>Bacillati</taxon>
        <taxon>Actinomycetota</taxon>
        <taxon>Actinomycetes</taxon>
        <taxon>Kitasatosporales</taxon>
        <taxon>Streptomycetaceae</taxon>
        <taxon>Kitasatospora</taxon>
    </lineage>
</organism>
<evidence type="ECO:0000313" key="2">
    <source>
        <dbReference type="EMBL" id="MBB4947913.1"/>
    </source>
</evidence>
<dbReference type="AlphaFoldDB" id="A0A7W7SCE3"/>
<dbReference type="InterPro" id="IPR036365">
    <property type="entry name" value="PGBD-like_sf"/>
</dbReference>
<dbReference type="Gene3D" id="1.10.101.10">
    <property type="entry name" value="PGBD-like superfamily/PGBD"/>
    <property type="match status" value="1"/>
</dbReference>
<dbReference type="InterPro" id="IPR036366">
    <property type="entry name" value="PGBDSf"/>
</dbReference>
<dbReference type="Gene3D" id="3.90.1720.10">
    <property type="entry name" value="endopeptidase domain like (from Nostoc punctiforme)"/>
    <property type="match status" value="1"/>
</dbReference>
<comment type="caution">
    <text evidence="2">The sequence shown here is derived from an EMBL/GenBank/DDBJ whole genome shotgun (WGS) entry which is preliminary data.</text>
</comment>
<reference evidence="2 3" key="1">
    <citation type="submission" date="2020-08" db="EMBL/GenBank/DDBJ databases">
        <title>Sequencing the genomes of 1000 actinobacteria strains.</title>
        <authorList>
            <person name="Klenk H.-P."/>
        </authorList>
    </citation>
    <scope>NUCLEOTIDE SEQUENCE [LARGE SCALE GENOMIC DNA]</scope>
    <source>
        <strain evidence="2 3">DSM 44786</strain>
    </source>
</reference>
<keyword evidence="3" id="KW-1185">Reference proteome</keyword>
<name>A0A7W7SCE3_9ACTN</name>
<feature type="region of interest" description="Disordered" evidence="1">
    <location>
        <begin position="77"/>
        <end position="122"/>
    </location>
</feature>
<gene>
    <name evidence="2" type="ORF">F4556_003448</name>
</gene>
<dbReference type="RefSeq" id="WP_313068340.1">
    <property type="nucleotide sequence ID" value="NZ_JACHJR010000001.1"/>
</dbReference>
<evidence type="ECO:0008006" key="4">
    <source>
        <dbReference type="Google" id="ProtNLM"/>
    </source>
</evidence>
<accession>A0A7W7SCE3</accession>
<sequence>MEHISSGTPEERQGQTVLIEFTEIEPDRSCACAGCSARRLARMHGAGPADGGHRSARGARRAAVLVAAVGTVLGGGAAAGTTGPTPAPQPSGSATGSTPQGAVSPLFGRQSDQAPRLRSVGTTTRTEILARAQRWVDQQVPYSMSSYWSDGYRQDCSGFVSMAWGLGSSQTTWTLPDFATRTDRSELQPGDALIYNNPANPGAGSHTVIFGGWTSAAQTQYVAYEQTRPGTRKRATPYAYWSNSASYVAYRHRGLDGTRADGFPGADKFGPGQSNPYVQQLGEMLVKRGAGRFYGEGPDPSWGEPDRRATEAFQLAQGWRGSEADGLPGKDTWDYLVNGKGQDIPAAATPPPPPAGAPAYPGADAFGPGRSNPYIQQLGEQLVRKGYGRHYSEGPGPSWSESDRLNVADFQTAQGWTGSEADGLPGPHTWRLLFS</sequence>
<protein>
    <recommendedName>
        <fullName evidence="4">NlpC/P60 domain-containing protein</fullName>
    </recommendedName>
</protein>
<dbReference type="Proteomes" id="UP000573327">
    <property type="component" value="Unassembled WGS sequence"/>
</dbReference>
<evidence type="ECO:0000313" key="3">
    <source>
        <dbReference type="Proteomes" id="UP000573327"/>
    </source>
</evidence>
<dbReference type="NCBIfam" id="NF038080">
    <property type="entry name" value="PG_bind_siph"/>
    <property type="match status" value="2"/>
</dbReference>
<dbReference type="EMBL" id="JACHJR010000001">
    <property type="protein sequence ID" value="MBB4947913.1"/>
    <property type="molecule type" value="Genomic_DNA"/>
</dbReference>
<evidence type="ECO:0000256" key="1">
    <source>
        <dbReference type="SAM" id="MobiDB-lite"/>
    </source>
</evidence>
<dbReference type="SUPFAM" id="SSF54001">
    <property type="entry name" value="Cysteine proteinases"/>
    <property type="match status" value="1"/>
</dbReference>
<dbReference type="InterPro" id="IPR047763">
    <property type="entry name" value="PG_bind_dom_phiBT1-type"/>
</dbReference>
<feature type="compositionally biased region" description="Low complexity" evidence="1">
    <location>
        <begin position="79"/>
        <end position="94"/>
    </location>
</feature>
<dbReference type="SUPFAM" id="SSF47090">
    <property type="entry name" value="PGBD-like"/>
    <property type="match status" value="2"/>
</dbReference>
<proteinExistence type="predicted"/>